<protein>
    <submittedName>
        <fullName evidence="2">Uncharacterized protein</fullName>
    </submittedName>
</protein>
<dbReference type="AlphaFoldDB" id="A0A2I0KWU5"/>
<comment type="caution">
    <text evidence="2">The sequence shown here is derived from an EMBL/GenBank/DDBJ whole genome shotgun (WGS) entry which is preliminary data.</text>
</comment>
<dbReference type="Proteomes" id="UP000233551">
    <property type="component" value="Unassembled WGS sequence"/>
</dbReference>
<evidence type="ECO:0000313" key="2">
    <source>
        <dbReference type="EMBL" id="PKI72919.1"/>
    </source>
</evidence>
<dbReference type="EMBL" id="PGOL01000304">
    <property type="protein sequence ID" value="PKI72919.1"/>
    <property type="molecule type" value="Genomic_DNA"/>
</dbReference>
<feature type="compositionally biased region" description="Polar residues" evidence="1">
    <location>
        <begin position="75"/>
        <end position="85"/>
    </location>
</feature>
<evidence type="ECO:0000256" key="1">
    <source>
        <dbReference type="SAM" id="MobiDB-lite"/>
    </source>
</evidence>
<name>A0A2I0KWU5_PUNGR</name>
<feature type="region of interest" description="Disordered" evidence="1">
    <location>
        <begin position="1"/>
        <end position="85"/>
    </location>
</feature>
<organism evidence="2 3">
    <name type="scientific">Punica granatum</name>
    <name type="common">Pomegranate</name>
    <dbReference type="NCBI Taxonomy" id="22663"/>
    <lineage>
        <taxon>Eukaryota</taxon>
        <taxon>Viridiplantae</taxon>
        <taxon>Streptophyta</taxon>
        <taxon>Embryophyta</taxon>
        <taxon>Tracheophyta</taxon>
        <taxon>Spermatophyta</taxon>
        <taxon>Magnoliopsida</taxon>
        <taxon>eudicotyledons</taxon>
        <taxon>Gunneridae</taxon>
        <taxon>Pentapetalae</taxon>
        <taxon>rosids</taxon>
        <taxon>malvids</taxon>
        <taxon>Myrtales</taxon>
        <taxon>Lythraceae</taxon>
        <taxon>Punica</taxon>
    </lineage>
</organism>
<accession>A0A2I0KWU5</accession>
<gene>
    <name evidence="2" type="ORF">CRG98_006619</name>
</gene>
<evidence type="ECO:0000313" key="3">
    <source>
        <dbReference type="Proteomes" id="UP000233551"/>
    </source>
</evidence>
<reference evidence="2 3" key="1">
    <citation type="submission" date="2017-11" db="EMBL/GenBank/DDBJ databases">
        <title>De-novo sequencing of pomegranate (Punica granatum L.) genome.</title>
        <authorList>
            <person name="Akparov Z."/>
            <person name="Amiraslanov A."/>
            <person name="Hajiyeva S."/>
            <person name="Abbasov M."/>
            <person name="Kaur K."/>
            <person name="Hamwieh A."/>
            <person name="Solovyev V."/>
            <person name="Salamov A."/>
            <person name="Braich B."/>
            <person name="Kosarev P."/>
            <person name="Mahmoud A."/>
            <person name="Hajiyev E."/>
            <person name="Babayeva S."/>
            <person name="Izzatullayeva V."/>
            <person name="Mammadov A."/>
            <person name="Mammadov A."/>
            <person name="Sharifova S."/>
            <person name="Ojaghi J."/>
            <person name="Eynullazada K."/>
            <person name="Bayramov B."/>
            <person name="Abdulazimova A."/>
            <person name="Shahmuradov I."/>
        </authorList>
    </citation>
    <scope>NUCLEOTIDE SEQUENCE [LARGE SCALE GENOMIC DNA]</scope>
    <source>
        <strain evidence="3">cv. AG2017</strain>
        <tissue evidence="2">Leaf</tissue>
    </source>
</reference>
<keyword evidence="3" id="KW-1185">Reference proteome</keyword>
<proteinExistence type="predicted"/>
<sequence length="103" mass="10649">MAQSLVHDEDVDGPSEGLTRTYDNLGRASPGCASPGCAFSSRASPGRVFPGRASPSTRDNGSLEEFSPGPLGTPAHSTSPASDSLVSSAELIPKAFLMLRRSD</sequence>